<evidence type="ECO:0000256" key="3">
    <source>
        <dbReference type="ARBA" id="ARBA00022679"/>
    </source>
</evidence>
<evidence type="ECO:0000259" key="8">
    <source>
        <dbReference type="Pfam" id="PF02397"/>
    </source>
</evidence>
<evidence type="ECO:0000256" key="5">
    <source>
        <dbReference type="ARBA" id="ARBA00022989"/>
    </source>
</evidence>
<reference evidence="9" key="1">
    <citation type="submission" date="2020-02" db="EMBL/GenBank/DDBJ databases">
        <authorList>
            <person name="Meier V. D."/>
        </authorList>
    </citation>
    <scope>NUCLEOTIDE SEQUENCE</scope>
    <source>
        <strain evidence="9">AVDCRST_MAG02</strain>
    </source>
</reference>
<dbReference type="GO" id="GO:0000271">
    <property type="term" value="P:polysaccharide biosynthetic process"/>
    <property type="evidence" value="ECO:0007669"/>
    <property type="project" value="InterPro"/>
</dbReference>
<feature type="transmembrane region" description="Helical" evidence="7">
    <location>
        <begin position="110"/>
        <end position="129"/>
    </location>
</feature>
<evidence type="ECO:0000313" key="9">
    <source>
        <dbReference type="EMBL" id="CAA9469823.1"/>
    </source>
</evidence>
<dbReference type="EC" id="2.7.8.6" evidence="9"/>
<organism evidence="9">
    <name type="scientific">uncultured Rubrobacteraceae bacterium</name>
    <dbReference type="NCBI Taxonomy" id="349277"/>
    <lineage>
        <taxon>Bacteria</taxon>
        <taxon>Bacillati</taxon>
        <taxon>Actinomycetota</taxon>
        <taxon>Rubrobacteria</taxon>
        <taxon>Rubrobacterales</taxon>
        <taxon>Rubrobacteraceae</taxon>
        <taxon>environmental samples</taxon>
    </lineage>
</organism>
<keyword evidence="3 9" id="KW-0808">Transferase</keyword>
<dbReference type="GO" id="GO:0047360">
    <property type="term" value="F:undecaprenyl-phosphate galactose phosphotransferase activity"/>
    <property type="evidence" value="ECO:0007669"/>
    <property type="project" value="UniProtKB-EC"/>
</dbReference>
<name>A0A6J4RBZ3_9ACTN</name>
<evidence type="ECO:0000256" key="7">
    <source>
        <dbReference type="SAM" id="Phobius"/>
    </source>
</evidence>
<dbReference type="InterPro" id="IPR003362">
    <property type="entry name" value="Bact_transf"/>
</dbReference>
<sequence>MSVAHAEKDHLAWSVGAERAVGSVPGRRTQAWRQKTTNLVLGFSDVVLALVVWEAAILIRAVWTTGPVSGTTILAGVLPGVAVWMVLRAFSGLYPGYGLNAVDELRRQTYATLGAFMITATFAVLLQAGNTMSRFVLVTGFLALSLFAPLVRQFTKWWLMRAGLWGKPVVVFSSGERGNRVAALLSREWGLGYKPLAVFGSHPGQNRRHYEATPDEQSLESATLLARRFGVDTVIFAMPHTRREHLARLVNWASFDFRHVTVVPNLDGVANSGVVARDLAGVFGVEIRYNLLDPWVRRIKRALDLLATATGGILVLPLLLVLCMLVRLESGGPVFYADKRMGRNGEPFSCLKFRTMVPDAEGALRRILAEDPEARAEYARYHKLREDPRVTRVGRFLRKTSLDELPQLWNVLRGEMSLVGPRPYLPRESEDIGVTQSDILRVYPGMTGPWQVGGRSNTSFEDRVRMDAHYVRDWSIWLDLVLLARTVKTLMSDRSAF</sequence>
<keyword evidence="4 7" id="KW-0812">Transmembrane</keyword>
<protein>
    <submittedName>
        <fullName evidence="9">Undecaprenyl-phosphate galactosephosphotransferase</fullName>
        <ecNumber evidence="9">2.7.8.6</ecNumber>
    </submittedName>
</protein>
<dbReference type="EMBL" id="CADCVH010000102">
    <property type="protein sequence ID" value="CAA9469823.1"/>
    <property type="molecule type" value="Genomic_DNA"/>
</dbReference>
<feature type="transmembrane region" description="Helical" evidence="7">
    <location>
        <begin position="305"/>
        <end position="328"/>
    </location>
</feature>
<dbReference type="InterPro" id="IPR017475">
    <property type="entry name" value="EPS_sugar_tfrase"/>
</dbReference>
<keyword evidence="6 7" id="KW-0472">Membrane</keyword>
<gene>
    <name evidence="9" type="ORF">AVDCRST_MAG02-3986</name>
</gene>
<feature type="transmembrane region" description="Helical" evidence="7">
    <location>
        <begin position="69"/>
        <end position="90"/>
    </location>
</feature>
<comment type="subcellular location">
    <subcellularLocation>
        <location evidence="1">Membrane</location>
        <topology evidence="1">Multi-pass membrane protein</topology>
    </subcellularLocation>
</comment>
<evidence type="ECO:0000256" key="4">
    <source>
        <dbReference type="ARBA" id="ARBA00022692"/>
    </source>
</evidence>
<accession>A0A6J4RBZ3</accession>
<feature type="transmembrane region" description="Helical" evidence="7">
    <location>
        <begin position="135"/>
        <end position="151"/>
    </location>
</feature>
<dbReference type="AlphaFoldDB" id="A0A6J4RBZ3"/>
<dbReference type="Gene3D" id="3.40.50.720">
    <property type="entry name" value="NAD(P)-binding Rossmann-like Domain"/>
    <property type="match status" value="1"/>
</dbReference>
<feature type="transmembrane region" description="Helical" evidence="7">
    <location>
        <begin position="39"/>
        <end position="63"/>
    </location>
</feature>
<dbReference type="InterPro" id="IPR017472">
    <property type="entry name" value="Undecaprenyl-P_galact_Ptfrase"/>
</dbReference>
<dbReference type="PANTHER" id="PTHR30576:SF10">
    <property type="entry name" value="SLL5057 PROTEIN"/>
    <property type="match status" value="1"/>
</dbReference>
<dbReference type="Pfam" id="PF02397">
    <property type="entry name" value="Bac_transf"/>
    <property type="match status" value="1"/>
</dbReference>
<dbReference type="GO" id="GO:0005886">
    <property type="term" value="C:plasma membrane"/>
    <property type="evidence" value="ECO:0007669"/>
    <property type="project" value="InterPro"/>
</dbReference>
<comment type="similarity">
    <text evidence="2">Belongs to the bacterial sugar transferase family.</text>
</comment>
<keyword evidence="5 7" id="KW-1133">Transmembrane helix</keyword>
<dbReference type="PANTHER" id="PTHR30576">
    <property type="entry name" value="COLANIC BIOSYNTHESIS UDP-GLUCOSE LIPID CARRIER TRANSFERASE"/>
    <property type="match status" value="1"/>
</dbReference>
<dbReference type="Pfam" id="PF13727">
    <property type="entry name" value="CoA_binding_3"/>
    <property type="match status" value="1"/>
</dbReference>
<dbReference type="NCBIfam" id="TIGR03022">
    <property type="entry name" value="WbaP_sugtrans"/>
    <property type="match status" value="1"/>
</dbReference>
<feature type="domain" description="Bacterial sugar transferase" evidence="8">
    <location>
        <begin position="300"/>
        <end position="491"/>
    </location>
</feature>
<proteinExistence type="inferred from homology"/>
<evidence type="ECO:0000256" key="2">
    <source>
        <dbReference type="ARBA" id="ARBA00006464"/>
    </source>
</evidence>
<evidence type="ECO:0000256" key="1">
    <source>
        <dbReference type="ARBA" id="ARBA00004141"/>
    </source>
</evidence>
<evidence type="ECO:0000256" key="6">
    <source>
        <dbReference type="ARBA" id="ARBA00023136"/>
    </source>
</evidence>
<dbReference type="NCBIfam" id="TIGR03025">
    <property type="entry name" value="EPS_sugtrans"/>
    <property type="match status" value="1"/>
</dbReference>